<reference evidence="3" key="1">
    <citation type="journal article" date="2019" name="Int. J. Syst. Evol. Microbiol.">
        <title>The Global Catalogue of Microorganisms (GCM) 10K type strain sequencing project: providing services to taxonomists for standard genome sequencing and annotation.</title>
        <authorList>
            <consortium name="The Broad Institute Genomics Platform"/>
            <consortium name="The Broad Institute Genome Sequencing Center for Infectious Disease"/>
            <person name="Wu L."/>
            <person name="Ma J."/>
        </authorList>
    </citation>
    <scope>NUCLEOTIDE SEQUENCE [LARGE SCALE GENOMIC DNA]</scope>
    <source>
        <strain evidence="3">JCM 16114</strain>
    </source>
</reference>
<dbReference type="EMBL" id="BAAAQX010000025">
    <property type="protein sequence ID" value="GAA2212278.1"/>
    <property type="molecule type" value="Genomic_DNA"/>
</dbReference>
<name>A0ABP5PKN6_9ACTN</name>
<protein>
    <recommendedName>
        <fullName evidence="4">Lipoprotein</fullName>
    </recommendedName>
</protein>
<dbReference type="Proteomes" id="UP001499843">
    <property type="component" value="Unassembled WGS sequence"/>
</dbReference>
<evidence type="ECO:0008006" key="4">
    <source>
        <dbReference type="Google" id="ProtNLM"/>
    </source>
</evidence>
<gene>
    <name evidence="2" type="ORF">GCM10009850_077400</name>
</gene>
<evidence type="ECO:0000313" key="2">
    <source>
        <dbReference type="EMBL" id="GAA2212278.1"/>
    </source>
</evidence>
<dbReference type="PROSITE" id="PS51257">
    <property type="entry name" value="PROKAR_LIPOPROTEIN"/>
    <property type="match status" value="1"/>
</dbReference>
<sequence>MVAVGRWVVVVGVVVVLGGCSAAEAGPTVEEAGETLQRHITELMESVDPEETVVTDGGGKDVPCGAGGVKRTYGVKSTFSRSSVLLLPEMAGTLSTTWGYKVQEAYKAGSPRTTLKLPSSRTSITVETLSDHEAVATGVTDCIPRS</sequence>
<feature type="chain" id="PRO_5046178027" description="Lipoprotein" evidence="1">
    <location>
        <begin position="26"/>
        <end position="146"/>
    </location>
</feature>
<proteinExistence type="predicted"/>
<feature type="signal peptide" evidence="1">
    <location>
        <begin position="1"/>
        <end position="25"/>
    </location>
</feature>
<keyword evidence="1" id="KW-0732">Signal</keyword>
<evidence type="ECO:0000256" key="1">
    <source>
        <dbReference type="SAM" id="SignalP"/>
    </source>
</evidence>
<accession>A0ABP5PKN6</accession>
<keyword evidence="3" id="KW-1185">Reference proteome</keyword>
<evidence type="ECO:0000313" key="3">
    <source>
        <dbReference type="Proteomes" id="UP001499843"/>
    </source>
</evidence>
<organism evidence="2 3">
    <name type="scientific">Nonomuraea monospora</name>
    <dbReference type="NCBI Taxonomy" id="568818"/>
    <lineage>
        <taxon>Bacteria</taxon>
        <taxon>Bacillati</taxon>
        <taxon>Actinomycetota</taxon>
        <taxon>Actinomycetes</taxon>
        <taxon>Streptosporangiales</taxon>
        <taxon>Streptosporangiaceae</taxon>
        <taxon>Nonomuraea</taxon>
    </lineage>
</organism>
<comment type="caution">
    <text evidence="2">The sequence shown here is derived from an EMBL/GenBank/DDBJ whole genome shotgun (WGS) entry which is preliminary data.</text>
</comment>